<feature type="region of interest" description="Disordered" evidence="1">
    <location>
        <begin position="26"/>
        <end position="47"/>
    </location>
</feature>
<evidence type="ECO:0000256" key="1">
    <source>
        <dbReference type="SAM" id="MobiDB-lite"/>
    </source>
</evidence>
<protein>
    <submittedName>
        <fullName evidence="2">Uncharacterized protein</fullName>
    </submittedName>
</protein>
<dbReference type="EMBL" id="CP032869">
    <property type="protein sequence ID" value="AYL95803.1"/>
    <property type="molecule type" value="Genomic_DNA"/>
</dbReference>
<dbReference type="AlphaFoldDB" id="A0A494VWF9"/>
<reference evidence="2 3" key="1">
    <citation type="submission" date="2018-10" db="EMBL/GenBank/DDBJ databases">
        <title>Genome sequencing of Mucilaginibacter sp. HYN0043.</title>
        <authorList>
            <person name="Kim M."/>
            <person name="Yi H."/>
        </authorList>
    </citation>
    <scope>NUCLEOTIDE SEQUENCE [LARGE SCALE GENOMIC DNA]</scope>
    <source>
        <strain evidence="2 3">HYN0043</strain>
    </source>
</reference>
<dbReference type="OrthoDB" id="795031at2"/>
<gene>
    <name evidence="2" type="ORF">HYN43_011115</name>
</gene>
<proteinExistence type="predicted"/>
<dbReference type="Proteomes" id="UP000270046">
    <property type="component" value="Chromosome"/>
</dbReference>
<organism evidence="2 3">
    <name type="scientific">Mucilaginibacter celer</name>
    <dbReference type="NCBI Taxonomy" id="2305508"/>
    <lineage>
        <taxon>Bacteria</taxon>
        <taxon>Pseudomonadati</taxon>
        <taxon>Bacteroidota</taxon>
        <taxon>Sphingobacteriia</taxon>
        <taxon>Sphingobacteriales</taxon>
        <taxon>Sphingobacteriaceae</taxon>
        <taxon>Mucilaginibacter</taxon>
    </lineage>
</organism>
<dbReference type="RefSeq" id="WP_119409413.1">
    <property type="nucleotide sequence ID" value="NZ_CP032869.1"/>
</dbReference>
<accession>A0A494VWF9</accession>
<dbReference type="KEGG" id="muh:HYN43_011115"/>
<keyword evidence="3" id="KW-1185">Reference proteome</keyword>
<evidence type="ECO:0000313" key="3">
    <source>
        <dbReference type="Proteomes" id="UP000270046"/>
    </source>
</evidence>
<sequence length="223" mass="24932">MIIAASQHESVTDSASYLDSLKKDTTKTDTGTSAQSNDLKKDSTATGDNPANSAVLKQLASIDIDAPTFKKLYAKARKKYDKFSGNTYIHDKSSPQYVNYNGIYAYIAQNGSDFSLRFSIQYAADDWLFIKKVTFNADGENYTYTPDFKTDNGDGGIWEWCDDEVYGTDIAMLADIANAKKAQARYDGDKYYKVVNITPMQRAALKKQLQIYKGLLLGYNKTK</sequence>
<name>A0A494VWF9_9SPHI</name>
<evidence type="ECO:0000313" key="2">
    <source>
        <dbReference type="EMBL" id="AYL95803.1"/>
    </source>
</evidence>